<proteinExistence type="predicted"/>
<gene>
    <name evidence="2" type="ORF">M407DRAFT_22855</name>
</gene>
<dbReference type="HOGENOM" id="CLU_057189_0_0_1"/>
<dbReference type="EMBL" id="KN823001">
    <property type="protein sequence ID" value="KIO27946.1"/>
    <property type="molecule type" value="Genomic_DNA"/>
</dbReference>
<feature type="compositionally biased region" description="Basic and acidic residues" evidence="1">
    <location>
        <begin position="260"/>
        <end position="270"/>
    </location>
</feature>
<name>A0A0C3QKM3_9AGAM</name>
<accession>A0A0C3QKM3</accession>
<dbReference type="OrthoDB" id="3310684at2759"/>
<dbReference type="AlphaFoldDB" id="A0A0C3QKM3"/>
<reference evidence="3" key="2">
    <citation type="submission" date="2015-01" db="EMBL/GenBank/DDBJ databases">
        <title>Evolutionary Origins and Diversification of the Mycorrhizal Mutualists.</title>
        <authorList>
            <consortium name="DOE Joint Genome Institute"/>
            <consortium name="Mycorrhizal Genomics Consortium"/>
            <person name="Kohler A."/>
            <person name="Kuo A."/>
            <person name="Nagy L.G."/>
            <person name="Floudas D."/>
            <person name="Copeland A."/>
            <person name="Barry K.W."/>
            <person name="Cichocki N."/>
            <person name="Veneault-Fourrey C."/>
            <person name="LaButti K."/>
            <person name="Lindquist E.A."/>
            <person name="Lipzen A."/>
            <person name="Lundell T."/>
            <person name="Morin E."/>
            <person name="Murat C."/>
            <person name="Riley R."/>
            <person name="Ohm R."/>
            <person name="Sun H."/>
            <person name="Tunlid A."/>
            <person name="Henrissat B."/>
            <person name="Grigoriev I.V."/>
            <person name="Hibbett D.S."/>
            <person name="Martin F."/>
        </authorList>
    </citation>
    <scope>NUCLEOTIDE SEQUENCE [LARGE SCALE GENOMIC DNA]</scope>
    <source>
        <strain evidence="3">MUT 4182</strain>
    </source>
</reference>
<evidence type="ECO:0000256" key="1">
    <source>
        <dbReference type="SAM" id="MobiDB-lite"/>
    </source>
</evidence>
<evidence type="ECO:0000313" key="3">
    <source>
        <dbReference type="Proteomes" id="UP000054248"/>
    </source>
</evidence>
<keyword evidence="3" id="KW-1185">Reference proteome</keyword>
<feature type="region of interest" description="Disordered" evidence="1">
    <location>
        <begin position="380"/>
        <end position="410"/>
    </location>
</feature>
<feature type="compositionally biased region" description="Low complexity" evidence="1">
    <location>
        <begin position="118"/>
        <end position="140"/>
    </location>
</feature>
<feature type="region of interest" description="Disordered" evidence="1">
    <location>
        <begin position="89"/>
        <end position="155"/>
    </location>
</feature>
<protein>
    <submittedName>
        <fullName evidence="2">Uncharacterized protein</fullName>
    </submittedName>
</protein>
<dbReference type="Proteomes" id="UP000054248">
    <property type="component" value="Unassembled WGS sequence"/>
</dbReference>
<feature type="compositionally biased region" description="Basic residues" evidence="1">
    <location>
        <begin position="394"/>
        <end position="410"/>
    </location>
</feature>
<sequence>MNQFEPSVVLPPIRHLFDEVQTIENQRAAHHTYTPFAPIHGSVGHPLHPFLWNGSNASPSLQWSLPIPSGIPSHSRPAQEHSRLQSSYLGIPQNDAVRPSPSPSVTRWDHRSPKVLRPSPSSSSNSFETSSPSASSHSLPSVPPTPRLQHSPAPDVERVGIRELEDAQPLQAMDLQPDQVAGPCPVPPQSVLEPILDHHALFAFRLSADYPPSPSLSISSSIEGSPRTAEGCLPFALVPAVPNHPASLGPLPETQTTPQKHGEKAKSAEDHRVPRIDAQLTKNGAFYTRCRPEDLQLPPGRKLKTQKKWTHDEISTAMDALEWYKSWNSDFMLSKCSKEEQQVALPIIFRYIIGELNTTNWRRGYDGFLTWASKSLDRPTYRKPVGHRSTNSKPARKPKQPSTKRRIPVA</sequence>
<organism evidence="2 3">
    <name type="scientific">Tulasnella calospora MUT 4182</name>
    <dbReference type="NCBI Taxonomy" id="1051891"/>
    <lineage>
        <taxon>Eukaryota</taxon>
        <taxon>Fungi</taxon>
        <taxon>Dikarya</taxon>
        <taxon>Basidiomycota</taxon>
        <taxon>Agaricomycotina</taxon>
        <taxon>Agaricomycetes</taxon>
        <taxon>Cantharellales</taxon>
        <taxon>Tulasnellaceae</taxon>
        <taxon>Tulasnella</taxon>
    </lineage>
</organism>
<reference evidence="2 3" key="1">
    <citation type="submission" date="2014-04" db="EMBL/GenBank/DDBJ databases">
        <authorList>
            <consortium name="DOE Joint Genome Institute"/>
            <person name="Kuo A."/>
            <person name="Girlanda M."/>
            <person name="Perotto S."/>
            <person name="Kohler A."/>
            <person name="Nagy L.G."/>
            <person name="Floudas D."/>
            <person name="Copeland A."/>
            <person name="Barry K.W."/>
            <person name="Cichocki N."/>
            <person name="Veneault-Fourrey C."/>
            <person name="LaButti K."/>
            <person name="Lindquist E.A."/>
            <person name="Lipzen A."/>
            <person name="Lundell T."/>
            <person name="Morin E."/>
            <person name="Murat C."/>
            <person name="Sun H."/>
            <person name="Tunlid A."/>
            <person name="Henrissat B."/>
            <person name="Grigoriev I.V."/>
            <person name="Hibbett D.S."/>
            <person name="Martin F."/>
            <person name="Nordberg H.P."/>
            <person name="Cantor M.N."/>
            <person name="Hua S.X."/>
        </authorList>
    </citation>
    <scope>NUCLEOTIDE SEQUENCE [LARGE SCALE GENOMIC DNA]</scope>
    <source>
        <strain evidence="2 3">MUT 4182</strain>
    </source>
</reference>
<feature type="region of interest" description="Disordered" evidence="1">
    <location>
        <begin position="244"/>
        <end position="270"/>
    </location>
</feature>
<evidence type="ECO:0000313" key="2">
    <source>
        <dbReference type="EMBL" id="KIO27946.1"/>
    </source>
</evidence>